<keyword evidence="4" id="KW-1185">Reference proteome</keyword>
<dbReference type="GO" id="GO:0016020">
    <property type="term" value="C:membrane"/>
    <property type="evidence" value="ECO:0007669"/>
    <property type="project" value="TreeGrafter"/>
</dbReference>
<organism evidence="3 4">
    <name type="scientific">Pseudoduganella aquatica</name>
    <dbReference type="NCBI Taxonomy" id="2660641"/>
    <lineage>
        <taxon>Bacteria</taxon>
        <taxon>Pseudomonadati</taxon>
        <taxon>Pseudomonadota</taxon>
        <taxon>Betaproteobacteria</taxon>
        <taxon>Burkholderiales</taxon>
        <taxon>Oxalobacteraceae</taxon>
        <taxon>Telluria group</taxon>
        <taxon>Pseudoduganella</taxon>
    </lineage>
</organism>
<sequence>MLVHHLPASDNALLHAFQLQGWVGVHIFLFLSAYLLTAILRAELQVSGRISIKHFYIRRALRIWPLYFVFCIGLFALTFIPRPFPHETGDWFRLGGQLLFVDNIITGLQGFGTIPFTFHLWTISLEEQFYLFLPLMLAGFLADSKRLLYGLLAIWLLFLAARTGMVLNQAQHPMIATSLFSADSLLLGTLLGALRPVPPASLVVRFGLAAGGLAALFSGLLLPLPLAWVLGMHQVYIYTIVACGAAALTIAALHEPLLGFLASRPLRYLGKISYGLYVYHFIGIEIGRRVALKMGGGWWIQAAAALLASILLSALSYALFERHFLKLKRKFETVHSRPV</sequence>
<evidence type="ECO:0000259" key="2">
    <source>
        <dbReference type="Pfam" id="PF01757"/>
    </source>
</evidence>
<accession>A0A7X4KPI9</accession>
<keyword evidence="1" id="KW-0812">Transmembrane</keyword>
<name>A0A7X4KPI9_9BURK</name>
<keyword evidence="3" id="KW-0808">Transferase</keyword>
<feature type="transmembrane region" description="Helical" evidence="1">
    <location>
        <begin position="118"/>
        <end position="140"/>
    </location>
</feature>
<dbReference type="Pfam" id="PF01757">
    <property type="entry name" value="Acyl_transf_3"/>
    <property type="match status" value="1"/>
</dbReference>
<protein>
    <submittedName>
        <fullName evidence="3">Acyltransferase family protein</fullName>
    </submittedName>
</protein>
<gene>
    <name evidence="3" type="ORF">GTP77_23235</name>
</gene>
<dbReference type="InterPro" id="IPR002656">
    <property type="entry name" value="Acyl_transf_3_dom"/>
</dbReference>
<feature type="transmembrane region" description="Helical" evidence="1">
    <location>
        <begin position="235"/>
        <end position="253"/>
    </location>
</feature>
<keyword evidence="1" id="KW-1133">Transmembrane helix</keyword>
<dbReference type="AlphaFoldDB" id="A0A7X4KPI9"/>
<evidence type="ECO:0000313" key="3">
    <source>
        <dbReference type="EMBL" id="MYN10242.1"/>
    </source>
</evidence>
<dbReference type="GO" id="GO:0009103">
    <property type="term" value="P:lipopolysaccharide biosynthetic process"/>
    <property type="evidence" value="ECO:0007669"/>
    <property type="project" value="TreeGrafter"/>
</dbReference>
<dbReference type="EMBL" id="WWCU01000034">
    <property type="protein sequence ID" value="MYN10242.1"/>
    <property type="molecule type" value="Genomic_DNA"/>
</dbReference>
<dbReference type="Proteomes" id="UP000450676">
    <property type="component" value="Unassembled WGS sequence"/>
</dbReference>
<keyword evidence="3" id="KW-0012">Acyltransferase</keyword>
<feature type="domain" description="Acyltransferase 3" evidence="2">
    <location>
        <begin position="21"/>
        <end position="317"/>
    </location>
</feature>
<dbReference type="PANTHER" id="PTHR23028:SF53">
    <property type="entry name" value="ACYL_TRANSF_3 DOMAIN-CONTAINING PROTEIN"/>
    <property type="match status" value="1"/>
</dbReference>
<keyword evidence="1" id="KW-0472">Membrane</keyword>
<feature type="transmembrane region" description="Helical" evidence="1">
    <location>
        <begin position="206"/>
        <end position="229"/>
    </location>
</feature>
<dbReference type="InterPro" id="IPR050879">
    <property type="entry name" value="Acyltransferase_3"/>
</dbReference>
<dbReference type="GO" id="GO:0016747">
    <property type="term" value="F:acyltransferase activity, transferring groups other than amino-acyl groups"/>
    <property type="evidence" value="ECO:0007669"/>
    <property type="project" value="InterPro"/>
</dbReference>
<comment type="caution">
    <text evidence="3">The sequence shown here is derived from an EMBL/GenBank/DDBJ whole genome shotgun (WGS) entry which is preliminary data.</text>
</comment>
<feature type="transmembrane region" description="Helical" evidence="1">
    <location>
        <begin position="298"/>
        <end position="320"/>
    </location>
</feature>
<evidence type="ECO:0000256" key="1">
    <source>
        <dbReference type="SAM" id="Phobius"/>
    </source>
</evidence>
<evidence type="ECO:0000313" key="4">
    <source>
        <dbReference type="Proteomes" id="UP000450676"/>
    </source>
</evidence>
<reference evidence="3 4" key="1">
    <citation type="submission" date="2019-12" db="EMBL/GenBank/DDBJ databases">
        <title>Novel species isolated from a subtropical stream in China.</title>
        <authorList>
            <person name="Lu H."/>
        </authorList>
    </citation>
    <scope>NUCLEOTIDE SEQUENCE [LARGE SCALE GENOMIC DNA]</scope>
    <source>
        <strain evidence="3 4">FT127W</strain>
    </source>
</reference>
<feature type="transmembrane region" description="Helical" evidence="1">
    <location>
        <begin position="20"/>
        <end position="40"/>
    </location>
</feature>
<feature type="transmembrane region" description="Helical" evidence="1">
    <location>
        <begin position="147"/>
        <end position="167"/>
    </location>
</feature>
<dbReference type="PANTHER" id="PTHR23028">
    <property type="entry name" value="ACETYLTRANSFERASE"/>
    <property type="match status" value="1"/>
</dbReference>
<feature type="transmembrane region" description="Helical" evidence="1">
    <location>
        <begin position="61"/>
        <end position="80"/>
    </location>
</feature>
<proteinExistence type="predicted"/>